<evidence type="ECO:0000313" key="3">
    <source>
        <dbReference type="Proteomes" id="UP000825935"/>
    </source>
</evidence>
<evidence type="ECO:0000256" key="1">
    <source>
        <dbReference type="SAM" id="MobiDB-lite"/>
    </source>
</evidence>
<dbReference type="Proteomes" id="UP000825935">
    <property type="component" value="Chromosome 2"/>
</dbReference>
<feature type="compositionally biased region" description="Basic residues" evidence="1">
    <location>
        <begin position="58"/>
        <end position="77"/>
    </location>
</feature>
<reference evidence="2" key="1">
    <citation type="submission" date="2021-08" db="EMBL/GenBank/DDBJ databases">
        <title>WGS assembly of Ceratopteris richardii.</title>
        <authorList>
            <person name="Marchant D.B."/>
            <person name="Chen G."/>
            <person name="Jenkins J."/>
            <person name="Shu S."/>
            <person name="Leebens-Mack J."/>
            <person name="Grimwood J."/>
            <person name="Schmutz J."/>
            <person name="Soltis P."/>
            <person name="Soltis D."/>
            <person name="Chen Z.-H."/>
        </authorList>
    </citation>
    <scope>NUCLEOTIDE SEQUENCE</scope>
    <source>
        <strain evidence="2">Whitten #5841</strain>
        <tissue evidence="2">Leaf</tissue>
    </source>
</reference>
<comment type="caution">
    <text evidence="2">The sequence shown here is derived from an EMBL/GenBank/DDBJ whole genome shotgun (WGS) entry which is preliminary data.</text>
</comment>
<organism evidence="2 3">
    <name type="scientific">Ceratopteris richardii</name>
    <name type="common">Triangle waterfern</name>
    <dbReference type="NCBI Taxonomy" id="49495"/>
    <lineage>
        <taxon>Eukaryota</taxon>
        <taxon>Viridiplantae</taxon>
        <taxon>Streptophyta</taxon>
        <taxon>Embryophyta</taxon>
        <taxon>Tracheophyta</taxon>
        <taxon>Polypodiopsida</taxon>
        <taxon>Polypodiidae</taxon>
        <taxon>Polypodiales</taxon>
        <taxon>Pteridineae</taxon>
        <taxon>Pteridaceae</taxon>
        <taxon>Parkerioideae</taxon>
        <taxon>Ceratopteris</taxon>
    </lineage>
</organism>
<gene>
    <name evidence="2" type="ORF">KP509_02G104800</name>
</gene>
<protein>
    <submittedName>
        <fullName evidence="2">Uncharacterized protein</fullName>
    </submittedName>
</protein>
<keyword evidence="3" id="KW-1185">Reference proteome</keyword>
<feature type="region of interest" description="Disordered" evidence="1">
    <location>
        <begin position="58"/>
        <end position="78"/>
    </location>
</feature>
<name>A0A8T2VGS6_CERRI</name>
<proteinExistence type="predicted"/>
<dbReference type="AlphaFoldDB" id="A0A8T2VGS6"/>
<accession>A0A8T2VGS6</accession>
<dbReference type="EMBL" id="CM035407">
    <property type="protein sequence ID" value="KAH7445066.1"/>
    <property type="molecule type" value="Genomic_DNA"/>
</dbReference>
<evidence type="ECO:0000313" key="2">
    <source>
        <dbReference type="EMBL" id="KAH7445066.1"/>
    </source>
</evidence>
<sequence length="99" mass="11365">MRGVDRRGDYLVHYKHSRFLPSSSVFSALVVLQFRFLTDICFNEVRGTQINYRAGHLRPNSKQRGRAGRALSRHAARPPRCVCRSGKTRLIYSSENEKG</sequence>